<accession>A0A3M7PGA6</accession>
<gene>
    <name evidence="1" type="ORF">BpHYR1_008791</name>
</gene>
<organism evidence="1 2">
    <name type="scientific">Brachionus plicatilis</name>
    <name type="common">Marine rotifer</name>
    <name type="synonym">Brachionus muelleri</name>
    <dbReference type="NCBI Taxonomy" id="10195"/>
    <lineage>
        <taxon>Eukaryota</taxon>
        <taxon>Metazoa</taxon>
        <taxon>Spiralia</taxon>
        <taxon>Gnathifera</taxon>
        <taxon>Rotifera</taxon>
        <taxon>Eurotatoria</taxon>
        <taxon>Monogononta</taxon>
        <taxon>Pseudotrocha</taxon>
        <taxon>Ploima</taxon>
        <taxon>Brachionidae</taxon>
        <taxon>Brachionus</taxon>
    </lineage>
</organism>
<proteinExistence type="predicted"/>
<dbReference type="AlphaFoldDB" id="A0A3M7PGA6"/>
<reference evidence="1 2" key="1">
    <citation type="journal article" date="2018" name="Sci. Rep.">
        <title>Genomic signatures of local adaptation to the degree of environmental predictability in rotifers.</title>
        <authorList>
            <person name="Franch-Gras L."/>
            <person name="Hahn C."/>
            <person name="Garcia-Roger E.M."/>
            <person name="Carmona M.J."/>
            <person name="Serra M."/>
            <person name="Gomez A."/>
        </authorList>
    </citation>
    <scope>NUCLEOTIDE SEQUENCE [LARGE SCALE GENOMIC DNA]</scope>
    <source>
        <strain evidence="1">HYR1</strain>
    </source>
</reference>
<protein>
    <submittedName>
        <fullName evidence="1">Uncharacterized protein</fullName>
    </submittedName>
</protein>
<evidence type="ECO:0000313" key="1">
    <source>
        <dbReference type="EMBL" id="RMZ98059.1"/>
    </source>
</evidence>
<dbReference type="EMBL" id="REGN01011011">
    <property type="protein sequence ID" value="RMZ98059.1"/>
    <property type="molecule type" value="Genomic_DNA"/>
</dbReference>
<comment type="caution">
    <text evidence="1">The sequence shown here is derived from an EMBL/GenBank/DDBJ whole genome shotgun (WGS) entry which is preliminary data.</text>
</comment>
<name>A0A3M7PGA6_BRAPC</name>
<keyword evidence="2" id="KW-1185">Reference proteome</keyword>
<sequence length="70" mass="8657">MVYQLLHTVKFELKRVKWVLINRTTGLKYGRNFYHFFLNELIFKKDLKLRDKYLLTLKSHRKLIGKNFIK</sequence>
<dbReference type="Proteomes" id="UP000276133">
    <property type="component" value="Unassembled WGS sequence"/>
</dbReference>
<evidence type="ECO:0000313" key="2">
    <source>
        <dbReference type="Proteomes" id="UP000276133"/>
    </source>
</evidence>